<dbReference type="InterPro" id="IPR037523">
    <property type="entry name" value="VOC_core"/>
</dbReference>
<evidence type="ECO:0000313" key="7">
    <source>
        <dbReference type="EMBL" id="MBU5670161.1"/>
    </source>
</evidence>
<gene>
    <name evidence="7" type="ORF">KQI68_09995</name>
</gene>
<sequence>MKFLHTMIRVKDLEKSEEFYRELGFKESRRKDFPEDKFTLVYLKLDESEYELELTYNYDREEDYELGNGYGHIAISHKDIEKFRDELKSKGYEVTNLSGLSDGSASYFFVVDPDGYKIEIIEEK</sequence>
<dbReference type="Proteomes" id="UP000783742">
    <property type="component" value="Unassembled WGS sequence"/>
</dbReference>
<dbReference type="PANTHER" id="PTHR46036">
    <property type="entry name" value="LACTOYLGLUTATHIONE LYASE"/>
    <property type="match status" value="1"/>
</dbReference>
<organism evidence="7 8">
    <name type="scientific">Peptoniphilus ovalis</name>
    <dbReference type="NCBI Taxonomy" id="2841503"/>
    <lineage>
        <taxon>Bacteria</taxon>
        <taxon>Bacillati</taxon>
        <taxon>Bacillota</taxon>
        <taxon>Tissierellia</taxon>
        <taxon>Tissierellales</taxon>
        <taxon>Peptoniphilaceae</taxon>
        <taxon>Peptoniphilus</taxon>
    </lineage>
</organism>
<reference evidence="7 8" key="1">
    <citation type="submission" date="2021-06" db="EMBL/GenBank/DDBJ databases">
        <authorList>
            <person name="Sun Q."/>
            <person name="Li D."/>
        </authorList>
    </citation>
    <scope>NUCLEOTIDE SEQUENCE [LARGE SCALE GENOMIC DNA]</scope>
    <source>
        <strain evidence="7 8">MSJ-1</strain>
    </source>
</reference>
<dbReference type="Pfam" id="PF00903">
    <property type="entry name" value="Glyoxalase"/>
    <property type="match status" value="1"/>
</dbReference>
<comment type="caution">
    <text evidence="7">The sequence shown here is derived from an EMBL/GenBank/DDBJ whole genome shotgun (WGS) entry which is preliminary data.</text>
</comment>
<dbReference type="RefSeq" id="WP_216549984.1">
    <property type="nucleotide sequence ID" value="NZ_JAHLQO010000007.1"/>
</dbReference>
<dbReference type="PROSITE" id="PS00935">
    <property type="entry name" value="GLYOXALASE_I_2"/>
    <property type="match status" value="1"/>
</dbReference>
<accession>A0ABS6FJ08</accession>
<dbReference type="EMBL" id="JAHLQO010000007">
    <property type="protein sequence ID" value="MBU5670161.1"/>
    <property type="molecule type" value="Genomic_DNA"/>
</dbReference>
<evidence type="ECO:0000259" key="6">
    <source>
        <dbReference type="PROSITE" id="PS51819"/>
    </source>
</evidence>
<dbReference type="PROSITE" id="PS00934">
    <property type="entry name" value="GLYOXALASE_I_1"/>
    <property type="match status" value="1"/>
</dbReference>
<evidence type="ECO:0000256" key="1">
    <source>
        <dbReference type="ARBA" id="ARBA00022723"/>
    </source>
</evidence>
<name>A0ABS6FJ08_9FIRM</name>
<dbReference type="PROSITE" id="PS51819">
    <property type="entry name" value="VOC"/>
    <property type="match status" value="1"/>
</dbReference>
<keyword evidence="8" id="KW-1185">Reference proteome</keyword>
<keyword evidence="1" id="KW-0479">Metal-binding</keyword>
<evidence type="ECO:0000256" key="2">
    <source>
        <dbReference type="ARBA" id="ARBA00030291"/>
    </source>
</evidence>
<dbReference type="PANTHER" id="PTHR46036:SF5">
    <property type="entry name" value="LACTOYLGLUTATHIONE LYASE"/>
    <property type="match status" value="1"/>
</dbReference>
<protein>
    <recommendedName>
        <fullName evidence="3">Aldoketomutase</fullName>
    </recommendedName>
    <alternativeName>
        <fullName evidence="2">Ketone-aldehyde mutase</fullName>
    </alternativeName>
    <alternativeName>
        <fullName evidence="4">Methylglyoxalase</fullName>
    </alternativeName>
    <alternativeName>
        <fullName evidence="5">S-D-lactoylglutathione methylglyoxal lyase</fullName>
    </alternativeName>
</protein>
<evidence type="ECO:0000256" key="4">
    <source>
        <dbReference type="ARBA" id="ARBA00032460"/>
    </source>
</evidence>
<proteinExistence type="predicted"/>
<dbReference type="InterPro" id="IPR018146">
    <property type="entry name" value="Glyoxalase_1_CS"/>
</dbReference>
<evidence type="ECO:0000313" key="8">
    <source>
        <dbReference type="Proteomes" id="UP000783742"/>
    </source>
</evidence>
<evidence type="ECO:0000256" key="3">
    <source>
        <dbReference type="ARBA" id="ARBA00030892"/>
    </source>
</evidence>
<evidence type="ECO:0000256" key="5">
    <source>
        <dbReference type="ARBA" id="ARBA00033298"/>
    </source>
</evidence>
<dbReference type="InterPro" id="IPR004360">
    <property type="entry name" value="Glyas_Fos-R_dOase_dom"/>
</dbReference>
<feature type="domain" description="VOC" evidence="6">
    <location>
        <begin position="2"/>
        <end position="123"/>
    </location>
</feature>